<proteinExistence type="predicted"/>
<keyword evidence="2" id="KW-1185">Reference proteome</keyword>
<sequence length="529" mass="56561">MASRDYPPRESQSYHRDPRMAKANSELRGRKPSPVRNVEMRRTHEMNAKGPGLKQKYTCSDAGNRHSPERPGSQKRTGHVAIGPWGETKDYNNRPNLASSSRGSEQVKRGIPPGRINRAPRGQPANKLSNEGTGGIRPRGTTTGKPNVAGTGSASNKRYSPGAGSSVPNNETRVDRGTRREVPSRDYSQPGPSAPYAPTTIQSSGPTVLVLERTDDALKASSGKRSWSKERPGCPEGVPGESATVEPSGAGHGSVKDDSGDESDSSGSSSGSCSSSSSCESGCSSRASESRDSRIDDFDKDENITPEATVGTTVSESRNYQDARAESESARPESPRAPEDTVSASTPAPFSADTRTIFYVPDPQRTWEDAVSASNRAPFSADTRAVCYVPDPQRTTQEDAVSASNRENEFSDRESPDAASSLARSDPVCDADATASEDARDTRVVGAPSCSESSLGDEIDRDSLDLDVEDANSYQDSNVSKAAHLRLPKPPLTDTKLALGVPEPDRFLPLRTTAVVRKFASAYRVPEAQ</sequence>
<evidence type="ECO:0000313" key="1">
    <source>
        <dbReference type="EMBL" id="KAI4822177.1"/>
    </source>
</evidence>
<reference evidence="1" key="1">
    <citation type="submission" date="2022-05" db="EMBL/GenBank/DDBJ databases">
        <title>Chromosome-level genome of Chaenocephalus aceratus.</title>
        <authorList>
            <person name="Park H."/>
        </authorList>
    </citation>
    <scope>NUCLEOTIDE SEQUENCE</scope>
    <source>
        <strain evidence="1">KU_202001</strain>
    </source>
</reference>
<evidence type="ECO:0000313" key="2">
    <source>
        <dbReference type="Proteomes" id="UP001057452"/>
    </source>
</evidence>
<dbReference type="EMBL" id="CM043792">
    <property type="protein sequence ID" value="KAI4822177.1"/>
    <property type="molecule type" value="Genomic_DNA"/>
</dbReference>
<name>A0ACB9X8E4_CHAAC</name>
<accession>A0ACB9X8E4</accession>
<organism evidence="1 2">
    <name type="scientific">Chaenocephalus aceratus</name>
    <name type="common">Blackfin icefish</name>
    <name type="synonym">Chaenichthys aceratus</name>
    <dbReference type="NCBI Taxonomy" id="36190"/>
    <lineage>
        <taxon>Eukaryota</taxon>
        <taxon>Metazoa</taxon>
        <taxon>Chordata</taxon>
        <taxon>Craniata</taxon>
        <taxon>Vertebrata</taxon>
        <taxon>Euteleostomi</taxon>
        <taxon>Actinopterygii</taxon>
        <taxon>Neopterygii</taxon>
        <taxon>Teleostei</taxon>
        <taxon>Neoteleostei</taxon>
        <taxon>Acanthomorphata</taxon>
        <taxon>Eupercaria</taxon>
        <taxon>Perciformes</taxon>
        <taxon>Notothenioidei</taxon>
        <taxon>Channichthyidae</taxon>
        <taxon>Chaenocephalus</taxon>
    </lineage>
</organism>
<gene>
    <name evidence="1" type="ORF">KUCAC02_007736</name>
</gene>
<protein>
    <submittedName>
        <fullName evidence="1">Uncharacterized protein</fullName>
    </submittedName>
</protein>
<comment type="caution">
    <text evidence="1">The sequence shown here is derived from an EMBL/GenBank/DDBJ whole genome shotgun (WGS) entry which is preliminary data.</text>
</comment>
<dbReference type="Proteomes" id="UP001057452">
    <property type="component" value="Chromosome 8"/>
</dbReference>